<feature type="transmembrane region" description="Helical" evidence="7">
    <location>
        <begin position="303"/>
        <end position="327"/>
    </location>
</feature>
<feature type="transmembrane region" description="Helical" evidence="7">
    <location>
        <begin position="187"/>
        <end position="205"/>
    </location>
</feature>
<dbReference type="PANTHER" id="PTHR43299">
    <property type="entry name" value="UPF0718 PROTEIN YRAQ"/>
    <property type="match status" value="1"/>
</dbReference>
<organism evidence="8 9">
    <name type="scientific">Candidatus Segetimicrobium genomatis</name>
    <dbReference type="NCBI Taxonomy" id="2569760"/>
    <lineage>
        <taxon>Bacteria</taxon>
        <taxon>Bacillati</taxon>
        <taxon>Candidatus Sysuimicrobiota</taxon>
        <taxon>Candidatus Sysuimicrobiia</taxon>
        <taxon>Candidatus Sysuimicrobiales</taxon>
        <taxon>Candidatus Segetimicrobiaceae</taxon>
        <taxon>Candidatus Segetimicrobium</taxon>
    </lineage>
</organism>
<proteinExistence type="inferred from homology"/>
<feature type="transmembrane region" description="Helical" evidence="7">
    <location>
        <begin position="339"/>
        <end position="360"/>
    </location>
</feature>
<feature type="transmembrane region" description="Helical" evidence="7">
    <location>
        <begin position="249"/>
        <end position="266"/>
    </location>
</feature>
<feature type="transmembrane region" description="Helical" evidence="7">
    <location>
        <begin position="278"/>
        <end position="297"/>
    </location>
</feature>
<sequence>MVSGASTAADARRLRPPARLDPAAVRGIAIFVILVAAGLYYVKWNPSYHRAFTAASRHSIGASIVSGEAAAPPAVGWPAAWSYTIAYFKAVWQAVILGLLIGAGVQVLVPCTWMSRRFGHSGFASTAVAGLAAVPSMMCTCCAAPAAVGLARSGASVGAILAYWLGNPMLNPATMIFTGFVLGWNWVVLRIVVGTALVLGVAQWANGLVAENSRAAHPGPSPTAPPVAHDRPSFARWAGAVWELSRCLIPEYVVIVMALGAARAWLFPAMNPVIGHSLWLMGVFAIGGTLFVVPTAAEIPIVQALMALGLGSGGAAALLTTLPAAGLPALLMLRRGVPARALVAVSLAVVALGVISGGAAEALGF</sequence>
<dbReference type="EMBL" id="VBAK01000118">
    <property type="protein sequence ID" value="TMI89796.1"/>
    <property type="molecule type" value="Genomic_DNA"/>
</dbReference>
<dbReference type="GO" id="GO:0005886">
    <property type="term" value="C:plasma membrane"/>
    <property type="evidence" value="ECO:0007669"/>
    <property type="project" value="UniProtKB-SubCell"/>
</dbReference>
<evidence type="ECO:0000256" key="2">
    <source>
        <dbReference type="ARBA" id="ARBA00006386"/>
    </source>
</evidence>
<dbReference type="AlphaFoldDB" id="A0A537K2R3"/>
<keyword evidence="5 7" id="KW-1133">Transmembrane helix</keyword>
<gene>
    <name evidence="8" type="ORF">E6H00_08570</name>
</gene>
<reference evidence="8 9" key="1">
    <citation type="journal article" date="2019" name="Nat. Microbiol.">
        <title>Mediterranean grassland soil C-N compound turnover is dependent on rainfall and depth, and is mediated by genomically divergent microorganisms.</title>
        <authorList>
            <person name="Diamond S."/>
            <person name="Andeer P.F."/>
            <person name="Li Z."/>
            <person name="Crits-Christoph A."/>
            <person name="Burstein D."/>
            <person name="Anantharaman K."/>
            <person name="Lane K.R."/>
            <person name="Thomas B.C."/>
            <person name="Pan C."/>
            <person name="Northen T.R."/>
            <person name="Banfield J.F."/>
        </authorList>
    </citation>
    <scope>NUCLEOTIDE SEQUENCE [LARGE SCALE GENOMIC DNA]</scope>
    <source>
        <strain evidence="8">NP_3</strain>
    </source>
</reference>
<comment type="subcellular location">
    <subcellularLocation>
        <location evidence="1">Cell membrane</location>
        <topology evidence="1">Multi-pass membrane protein</topology>
    </subcellularLocation>
</comment>
<feature type="transmembrane region" description="Helical" evidence="7">
    <location>
        <begin position="160"/>
        <end position="182"/>
    </location>
</feature>
<name>A0A537K2R3_9BACT</name>
<evidence type="ECO:0000256" key="6">
    <source>
        <dbReference type="ARBA" id="ARBA00023136"/>
    </source>
</evidence>
<dbReference type="Pfam" id="PF03773">
    <property type="entry name" value="ArsP_1"/>
    <property type="match status" value="1"/>
</dbReference>
<keyword evidence="4 7" id="KW-0812">Transmembrane</keyword>
<evidence type="ECO:0000256" key="5">
    <source>
        <dbReference type="ARBA" id="ARBA00022989"/>
    </source>
</evidence>
<accession>A0A537K2R3</accession>
<evidence type="ECO:0000256" key="4">
    <source>
        <dbReference type="ARBA" id="ARBA00022692"/>
    </source>
</evidence>
<feature type="transmembrane region" description="Helical" evidence="7">
    <location>
        <begin position="23"/>
        <end position="42"/>
    </location>
</feature>
<dbReference type="PANTHER" id="PTHR43299:SF1">
    <property type="entry name" value="UPF0718 PROTEIN YRAQ"/>
    <property type="match status" value="1"/>
</dbReference>
<evidence type="ECO:0000256" key="7">
    <source>
        <dbReference type="SAM" id="Phobius"/>
    </source>
</evidence>
<comment type="caution">
    <text evidence="8">The sequence shown here is derived from an EMBL/GenBank/DDBJ whole genome shotgun (WGS) entry which is preliminary data.</text>
</comment>
<protein>
    <submittedName>
        <fullName evidence="8">Permease</fullName>
    </submittedName>
</protein>
<evidence type="ECO:0000313" key="9">
    <source>
        <dbReference type="Proteomes" id="UP000318509"/>
    </source>
</evidence>
<dbReference type="InterPro" id="IPR005524">
    <property type="entry name" value="DUF318"/>
</dbReference>
<dbReference type="Proteomes" id="UP000318509">
    <property type="component" value="Unassembled WGS sequence"/>
</dbReference>
<feature type="transmembrane region" description="Helical" evidence="7">
    <location>
        <begin position="123"/>
        <end position="148"/>
    </location>
</feature>
<evidence type="ECO:0000256" key="1">
    <source>
        <dbReference type="ARBA" id="ARBA00004651"/>
    </source>
</evidence>
<evidence type="ECO:0000256" key="3">
    <source>
        <dbReference type="ARBA" id="ARBA00022475"/>
    </source>
</evidence>
<keyword evidence="3" id="KW-1003">Cell membrane</keyword>
<feature type="transmembrane region" description="Helical" evidence="7">
    <location>
        <begin position="90"/>
        <end position="111"/>
    </location>
</feature>
<evidence type="ECO:0000313" key="8">
    <source>
        <dbReference type="EMBL" id="TMI89796.1"/>
    </source>
</evidence>
<comment type="similarity">
    <text evidence="2">Belongs to the UPF0718 family.</text>
</comment>
<keyword evidence="6 7" id="KW-0472">Membrane</keyword>